<gene>
    <name evidence="2" type="primary">Vigan.07G007900</name>
    <name evidence="2" type="ORF">VIGAN_07007900</name>
</gene>
<feature type="transmembrane region" description="Helical" evidence="1">
    <location>
        <begin position="5"/>
        <end position="21"/>
    </location>
</feature>
<evidence type="ECO:0000313" key="2">
    <source>
        <dbReference type="EMBL" id="BAT91478.1"/>
    </source>
</evidence>
<feature type="transmembrane region" description="Helical" evidence="1">
    <location>
        <begin position="33"/>
        <end position="57"/>
    </location>
</feature>
<keyword evidence="1" id="KW-1133">Transmembrane helix</keyword>
<keyword evidence="3" id="KW-1185">Reference proteome</keyword>
<keyword evidence="1" id="KW-0472">Membrane</keyword>
<dbReference type="Proteomes" id="UP000291084">
    <property type="component" value="Chromosome 7"/>
</dbReference>
<reference evidence="2 3" key="1">
    <citation type="journal article" date="2015" name="Sci. Rep.">
        <title>The power of single molecule real-time sequencing technology in the de novo assembly of a eukaryotic genome.</title>
        <authorList>
            <person name="Sakai H."/>
            <person name="Naito K."/>
            <person name="Ogiso-Tanaka E."/>
            <person name="Takahashi Y."/>
            <person name="Iseki K."/>
            <person name="Muto C."/>
            <person name="Satou K."/>
            <person name="Teruya K."/>
            <person name="Shiroma A."/>
            <person name="Shimoji M."/>
            <person name="Hirano T."/>
            <person name="Itoh T."/>
            <person name="Kaga A."/>
            <person name="Tomooka N."/>
        </authorList>
    </citation>
    <scope>NUCLEOTIDE SEQUENCE [LARGE SCALE GENOMIC DNA]</scope>
    <source>
        <strain evidence="3">cv. Shumari</strain>
    </source>
</reference>
<keyword evidence="1" id="KW-0812">Transmembrane</keyword>
<evidence type="ECO:0000256" key="1">
    <source>
        <dbReference type="SAM" id="Phobius"/>
    </source>
</evidence>
<evidence type="ECO:0000313" key="3">
    <source>
        <dbReference type="Proteomes" id="UP000291084"/>
    </source>
</evidence>
<proteinExistence type="predicted"/>
<dbReference type="AlphaFoldDB" id="A0A0S3SF52"/>
<protein>
    <submittedName>
        <fullName evidence="2">Uncharacterized protein</fullName>
    </submittedName>
</protein>
<accession>A0A0S3SF52</accession>
<organism evidence="2 3">
    <name type="scientific">Vigna angularis var. angularis</name>
    <dbReference type="NCBI Taxonomy" id="157739"/>
    <lineage>
        <taxon>Eukaryota</taxon>
        <taxon>Viridiplantae</taxon>
        <taxon>Streptophyta</taxon>
        <taxon>Embryophyta</taxon>
        <taxon>Tracheophyta</taxon>
        <taxon>Spermatophyta</taxon>
        <taxon>Magnoliopsida</taxon>
        <taxon>eudicotyledons</taxon>
        <taxon>Gunneridae</taxon>
        <taxon>Pentapetalae</taxon>
        <taxon>rosids</taxon>
        <taxon>fabids</taxon>
        <taxon>Fabales</taxon>
        <taxon>Fabaceae</taxon>
        <taxon>Papilionoideae</taxon>
        <taxon>50 kb inversion clade</taxon>
        <taxon>NPAAA clade</taxon>
        <taxon>indigoferoid/millettioid clade</taxon>
        <taxon>Phaseoleae</taxon>
        <taxon>Vigna</taxon>
    </lineage>
</organism>
<name>A0A0S3SF52_PHAAN</name>
<feature type="non-terminal residue" evidence="2">
    <location>
        <position position="1"/>
    </location>
</feature>
<sequence>VFESILLYCTLFHLFYLNLISKRNKKMAKFNFLGLLSFSTLSPILVQIFSCAMHASILPLASTQQSRVGAVAGSNH</sequence>
<dbReference type="EMBL" id="AP015040">
    <property type="protein sequence ID" value="BAT91478.1"/>
    <property type="molecule type" value="Genomic_DNA"/>
</dbReference>